<feature type="region of interest" description="Disordered" evidence="1">
    <location>
        <begin position="35"/>
        <end position="133"/>
    </location>
</feature>
<dbReference type="SUPFAM" id="SSF47943">
    <property type="entry name" value="Retrovirus capsid protein, N-terminal core domain"/>
    <property type="match status" value="1"/>
</dbReference>
<accession>A0A8K1G3K8</accession>
<proteinExistence type="predicted"/>
<dbReference type="Proteomes" id="UP000796761">
    <property type="component" value="Unassembled WGS sequence"/>
</dbReference>
<gene>
    <name evidence="2" type="ORF">HGM15179_016202</name>
</gene>
<evidence type="ECO:0000256" key="1">
    <source>
        <dbReference type="SAM" id="MobiDB-lite"/>
    </source>
</evidence>
<dbReference type="PANTHER" id="PTHR40389">
    <property type="entry name" value="ENDOGENOUS RETROVIRUS GROUP K MEMBER 24 GAG POLYPROTEIN-RELATED"/>
    <property type="match status" value="1"/>
</dbReference>
<feature type="compositionally biased region" description="Low complexity" evidence="1">
    <location>
        <begin position="80"/>
        <end position="90"/>
    </location>
</feature>
<protein>
    <submittedName>
        <fullName evidence="2">Uncharacterized protein</fullName>
    </submittedName>
</protein>
<dbReference type="PANTHER" id="PTHR40389:SF3">
    <property type="entry name" value="IGE-BINDING PROTEIN"/>
    <property type="match status" value="1"/>
</dbReference>
<dbReference type="InterPro" id="IPR050195">
    <property type="entry name" value="Primate_lentivir_Gag_pol-like"/>
</dbReference>
<dbReference type="AlphaFoldDB" id="A0A8K1G3K8"/>
<dbReference type="Pfam" id="PF00607">
    <property type="entry name" value="Gag_p24"/>
    <property type="match status" value="1"/>
</dbReference>
<dbReference type="Gene3D" id="1.10.375.10">
    <property type="entry name" value="Human Immunodeficiency Virus Type 1 Capsid Protein"/>
    <property type="match status" value="1"/>
</dbReference>
<name>A0A8K1G3K8_9PASS</name>
<organism evidence="2 3">
    <name type="scientific">Zosterops borbonicus</name>
    <dbReference type="NCBI Taxonomy" id="364589"/>
    <lineage>
        <taxon>Eukaryota</taxon>
        <taxon>Metazoa</taxon>
        <taxon>Chordata</taxon>
        <taxon>Craniata</taxon>
        <taxon>Vertebrata</taxon>
        <taxon>Euteleostomi</taxon>
        <taxon>Archelosauria</taxon>
        <taxon>Archosauria</taxon>
        <taxon>Dinosauria</taxon>
        <taxon>Saurischia</taxon>
        <taxon>Theropoda</taxon>
        <taxon>Coelurosauria</taxon>
        <taxon>Aves</taxon>
        <taxon>Neognathae</taxon>
        <taxon>Neoaves</taxon>
        <taxon>Telluraves</taxon>
        <taxon>Australaves</taxon>
        <taxon>Passeriformes</taxon>
        <taxon>Sylvioidea</taxon>
        <taxon>Zosteropidae</taxon>
        <taxon>Zosterops</taxon>
    </lineage>
</organism>
<dbReference type="EMBL" id="SWJQ01000786">
    <property type="protein sequence ID" value="TRZ10900.1"/>
    <property type="molecule type" value="Genomic_DNA"/>
</dbReference>
<feature type="compositionally biased region" description="Low complexity" evidence="1">
    <location>
        <begin position="35"/>
        <end position="47"/>
    </location>
</feature>
<dbReference type="GO" id="GO:0016032">
    <property type="term" value="P:viral process"/>
    <property type="evidence" value="ECO:0007669"/>
    <property type="project" value="InterPro"/>
</dbReference>
<evidence type="ECO:0000313" key="2">
    <source>
        <dbReference type="EMBL" id="TRZ10900.1"/>
    </source>
</evidence>
<reference evidence="2" key="1">
    <citation type="submission" date="2019-04" db="EMBL/GenBank/DDBJ databases">
        <title>Genome assembly of Zosterops borbonicus 15179.</title>
        <authorList>
            <person name="Leroy T."/>
            <person name="Anselmetti Y."/>
            <person name="Tilak M.-K."/>
            <person name="Nabholz B."/>
        </authorList>
    </citation>
    <scope>NUCLEOTIDE SEQUENCE</scope>
    <source>
        <strain evidence="2">HGM_15179</strain>
        <tissue evidence="2">Muscle</tissue>
    </source>
</reference>
<dbReference type="OrthoDB" id="9398000at2759"/>
<comment type="caution">
    <text evidence="2">The sequence shown here is derived from an EMBL/GenBank/DDBJ whole genome shotgun (WGS) entry which is preliminary data.</text>
</comment>
<sequence length="312" mass="33689">MACSLSLSSLFSAKTFSSSPNPPCHCTNPFLSLTPPHSPTSPRSHGMSPPPPPYPAPKQFTPSRTTTPNAPPLEWPVPLPSSGSHAPPSGSHGGGPGGEESEPRSPDPGSVPTLTPVTYRRNRGGQTTTATWRPLPQGMVKDLMKALQEYGHDSLFFQGLLSSSLAGLVVVPQDLRQLFRCFSSKTEFKLWEATWKDLLRHTLPSLLKDPATSTDNGGDPITMDHLVGEGDWEGASWIGSNQYLVFSTNSTKVTGGLNALCSSEEQKDLFNAVGTVLTQFIFPYFPSKVTLKKTDQKYLAQPLHPVAQAHTN</sequence>
<keyword evidence="3" id="KW-1185">Reference proteome</keyword>
<feature type="compositionally biased region" description="Pro residues" evidence="1">
    <location>
        <begin position="69"/>
        <end position="79"/>
    </location>
</feature>
<evidence type="ECO:0000313" key="3">
    <source>
        <dbReference type="Proteomes" id="UP000796761"/>
    </source>
</evidence>
<dbReference type="InterPro" id="IPR008919">
    <property type="entry name" value="Retrov_capsid_N"/>
</dbReference>